<feature type="compositionally biased region" description="Basic and acidic residues" evidence="1">
    <location>
        <begin position="133"/>
        <end position="171"/>
    </location>
</feature>
<evidence type="ECO:0008006" key="4">
    <source>
        <dbReference type="Google" id="ProtNLM"/>
    </source>
</evidence>
<evidence type="ECO:0000256" key="1">
    <source>
        <dbReference type="SAM" id="MobiDB-lite"/>
    </source>
</evidence>
<comment type="caution">
    <text evidence="2">The sequence shown here is derived from an EMBL/GenBank/DDBJ whole genome shotgun (WGS) entry which is preliminary data.</text>
</comment>
<evidence type="ECO:0000313" key="2">
    <source>
        <dbReference type="EMBL" id="GAV55864.1"/>
    </source>
</evidence>
<proteinExistence type="predicted"/>
<feature type="region of interest" description="Disordered" evidence="1">
    <location>
        <begin position="1"/>
        <end position="105"/>
    </location>
</feature>
<feature type="compositionally biased region" description="Acidic residues" evidence="1">
    <location>
        <begin position="24"/>
        <end position="33"/>
    </location>
</feature>
<feature type="region of interest" description="Disordered" evidence="1">
    <location>
        <begin position="130"/>
        <end position="527"/>
    </location>
</feature>
<dbReference type="PRINTS" id="PR02076">
    <property type="entry name" value="PROTEINFYV8"/>
</dbReference>
<feature type="compositionally biased region" description="Polar residues" evidence="1">
    <location>
        <begin position="175"/>
        <end position="191"/>
    </location>
</feature>
<protein>
    <recommendedName>
        <fullName evidence="4">Protein FYV8</fullName>
    </recommendedName>
</protein>
<feature type="compositionally biased region" description="Basic and acidic residues" evidence="1">
    <location>
        <begin position="252"/>
        <end position="277"/>
    </location>
</feature>
<gene>
    <name evidence="2" type="ORF">ZYGR_0AZ00350</name>
</gene>
<feature type="compositionally biased region" description="Acidic residues" evidence="1">
    <location>
        <begin position="386"/>
        <end position="397"/>
    </location>
</feature>
<organism evidence="2 3">
    <name type="scientific">Zygosaccharomyces rouxii</name>
    <dbReference type="NCBI Taxonomy" id="4956"/>
    <lineage>
        <taxon>Eukaryota</taxon>
        <taxon>Fungi</taxon>
        <taxon>Dikarya</taxon>
        <taxon>Ascomycota</taxon>
        <taxon>Saccharomycotina</taxon>
        <taxon>Saccharomycetes</taxon>
        <taxon>Saccharomycetales</taxon>
        <taxon>Saccharomycetaceae</taxon>
        <taxon>Zygosaccharomyces</taxon>
    </lineage>
</organism>
<feature type="compositionally biased region" description="Basic and acidic residues" evidence="1">
    <location>
        <begin position="289"/>
        <end position="307"/>
    </location>
</feature>
<reference evidence="2 3" key="1">
    <citation type="submission" date="2016-08" db="EMBL/GenBank/DDBJ databases">
        <title>Draft genome sequence of allopolyploid Zygosaccharomyces rouxii.</title>
        <authorList>
            <person name="Watanabe J."/>
            <person name="Uehara K."/>
            <person name="Mogi Y."/>
            <person name="Tsukioka Y."/>
        </authorList>
    </citation>
    <scope>NUCLEOTIDE SEQUENCE [LARGE SCALE GENOMIC DNA]</scope>
    <source>
        <strain evidence="2 3">NBRC 110957</strain>
    </source>
</reference>
<dbReference type="OrthoDB" id="4081733at2759"/>
<feature type="compositionally biased region" description="Low complexity" evidence="1">
    <location>
        <begin position="341"/>
        <end position="365"/>
    </location>
</feature>
<feature type="compositionally biased region" description="Acidic residues" evidence="1">
    <location>
        <begin position="64"/>
        <end position="74"/>
    </location>
</feature>
<dbReference type="InterPro" id="IPR026248">
    <property type="entry name" value="Fyv8"/>
</dbReference>
<feature type="compositionally biased region" description="Polar residues" evidence="1">
    <location>
        <begin position="635"/>
        <end position="648"/>
    </location>
</feature>
<feature type="compositionally biased region" description="Acidic residues" evidence="1">
    <location>
        <begin position="434"/>
        <end position="447"/>
    </location>
</feature>
<dbReference type="Proteomes" id="UP000187013">
    <property type="component" value="Unassembled WGS sequence"/>
</dbReference>
<feature type="compositionally biased region" description="Basic and acidic residues" evidence="1">
    <location>
        <begin position="493"/>
        <end position="512"/>
    </location>
</feature>
<dbReference type="AlphaFoldDB" id="A0A1Q3AJF9"/>
<evidence type="ECO:0000313" key="3">
    <source>
        <dbReference type="Proteomes" id="UP000187013"/>
    </source>
</evidence>
<feature type="region of interest" description="Disordered" evidence="1">
    <location>
        <begin position="621"/>
        <end position="648"/>
    </location>
</feature>
<sequence>MADQVGRKKSYRWVSASQASYDGSEWDSDDDDTGYGGKNGVSESSVKREDTISNLPALPKLNYEDYEDNEDNEDNNTIKEEKGSEMVDREDKRFPEEEPEVIRELPNLREASRVKSFAGDDLLENYYGNALDSHSESNKDNSHHRGLDRIKPEPLPLGEHREEIKENDAIPKLESISSRDSSKNSLPQKTPVNEDLDKLMAQISREMEQQREQQGYYSKEDDDPNADPNGSGDDDEELGVSKNGYFSNLVQSDKDSTRSSEHGSELGDYSPENHLERNALASSLSYSHSSRETGREPDENYEEEKIKGTRSSRSSVESPEVPERSPLRSPQRSPLRPPLRSPLRSSPKSSSRSPVRSPDSVGSSLEDSEDDALSFTDSLNYHGPTNEDEDEDNDGNDSNDNSYYKDEEEESDGESVMRVHKSGYFGKMLSKDDDHDEDDHDADDDDAETIRRGGGSDSENEEEVSTGVQDQNGLIHADNNKDKMQNGQTFTEGAKEDQNDEKEFLGTGEGKKSISGQKSVNLGGWRPDTGAARSGFLQETAKKAPPGYVYDENGELVNLTPSSMKPRAVSAYSEVESAWNPFPEGDEADDLQTVGDTKTIYDNQTIYNVPGLISNNQNLPPLPNLGSETHLVDQPTGSNSSDPKSLTVGSSIATVSEIDNERDKGPLRSHFHEVLNASTPDLGGDPEKFPGAETPVQKTPKISTSATVPSLDLNKVIGSKSSHAHKIQELQHYYDQLVEHDTGVRAWIEASLKSSAKPEKGYLFEQYKVNKHVKDAYANADEFSKKHTVTNTVASVNQNVSQLKKKVFLHPIKSRGLFSSIGKKKI</sequence>
<accession>A0A1Q3AJF9</accession>
<name>A0A1Q3AJF9_ZYGRO</name>
<dbReference type="EMBL" id="BDGX01000052">
    <property type="protein sequence ID" value="GAV55864.1"/>
    <property type="molecule type" value="Genomic_DNA"/>
</dbReference>
<feature type="compositionally biased region" description="Basic and acidic residues" evidence="1">
    <location>
        <begin position="76"/>
        <end position="105"/>
    </location>
</feature>
<feature type="compositionally biased region" description="Low complexity" evidence="1">
    <location>
        <begin position="279"/>
        <end position="288"/>
    </location>
</feature>